<dbReference type="EMBL" id="CAUYUJ010016877">
    <property type="protein sequence ID" value="CAK0869721.1"/>
    <property type="molecule type" value="Genomic_DNA"/>
</dbReference>
<organism evidence="1 2">
    <name type="scientific">Prorocentrum cordatum</name>
    <dbReference type="NCBI Taxonomy" id="2364126"/>
    <lineage>
        <taxon>Eukaryota</taxon>
        <taxon>Sar</taxon>
        <taxon>Alveolata</taxon>
        <taxon>Dinophyceae</taxon>
        <taxon>Prorocentrales</taxon>
        <taxon>Prorocentraceae</taxon>
        <taxon>Prorocentrum</taxon>
    </lineage>
</organism>
<evidence type="ECO:0000313" key="1">
    <source>
        <dbReference type="EMBL" id="CAK0869721.1"/>
    </source>
</evidence>
<name>A0ABN9V9S4_9DINO</name>
<proteinExistence type="predicted"/>
<reference evidence="1" key="1">
    <citation type="submission" date="2023-10" db="EMBL/GenBank/DDBJ databases">
        <authorList>
            <person name="Chen Y."/>
            <person name="Shah S."/>
            <person name="Dougan E. K."/>
            <person name="Thang M."/>
            <person name="Chan C."/>
        </authorList>
    </citation>
    <scope>NUCLEOTIDE SEQUENCE [LARGE SCALE GENOMIC DNA]</scope>
</reference>
<comment type="caution">
    <text evidence="1">The sequence shown here is derived from an EMBL/GenBank/DDBJ whole genome shotgun (WGS) entry which is preliminary data.</text>
</comment>
<gene>
    <name evidence="1" type="ORF">PCOR1329_LOCUS55980</name>
</gene>
<keyword evidence="2" id="KW-1185">Reference proteome</keyword>
<protein>
    <submittedName>
        <fullName evidence="1">Uncharacterized protein</fullName>
    </submittedName>
</protein>
<dbReference type="Proteomes" id="UP001189429">
    <property type="component" value="Unassembled WGS sequence"/>
</dbReference>
<sequence>MGDIRPTLCRHCFDTCSGARNHFWDVVLKHDGSSVNLHVEPDLRMQPGLSKGARRRARRGALMVLVRSLIFAHLAVAGSLPAGCSCTVARNVFFEGGLVFMRRMFIVRSLIFEWSLTHRRR</sequence>
<accession>A0ABN9V9S4</accession>
<evidence type="ECO:0000313" key="2">
    <source>
        <dbReference type="Proteomes" id="UP001189429"/>
    </source>
</evidence>